<reference evidence="1" key="1">
    <citation type="submission" date="2016-03" db="EMBL/GenBank/DDBJ databases">
        <title>Sphingomonas melonis TY, whole genome shotgun sequencing.</title>
        <authorList>
            <person name="Wang H."/>
            <person name="Zhu P."/>
        </authorList>
    </citation>
    <scope>NUCLEOTIDE SEQUENCE [LARGE SCALE GENOMIC DNA]</scope>
    <source>
        <strain evidence="1">TY</strain>
    </source>
</reference>
<dbReference type="EMBL" id="LQCK02000027">
    <property type="protein sequence ID" value="KZB94567.1"/>
    <property type="molecule type" value="Genomic_DNA"/>
</dbReference>
<name>A0A175Y1N7_9SPHN</name>
<dbReference type="OrthoDB" id="7595393at2"/>
<gene>
    <name evidence="1" type="ORF">AVM11_18390</name>
</gene>
<protein>
    <submittedName>
        <fullName evidence="1">Uncharacterized protein</fullName>
    </submittedName>
</protein>
<dbReference type="Proteomes" id="UP000078460">
    <property type="component" value="Unassembled WGS sequence"/>
</dbReference>
<evidence type="ECO:0000313" key="2">
    <source>
        <dbReference type="Proteomes" id="UP000078460"/>
    </source>
</evidence>
<evidence type="ECO:0000313" key="1">
    <source>
        <dbReference type="EMBL" id="KZB94567.1"/>
    </source>
</evidence>
<dbReference type="RefSeq" id="WP_062127130.1">
    <property type="nucleotide sequence ID" value="NZ_CP017578.1"/>
</dbReference>
<keyword evidence="2" id="KW-1185">Reference proteome</keyword>
<organism evidence="1 2">
    <name type="scientific">Sphingomonas melonis TY</name>
    <dbReference type="NCBI Taxonomy" id="621456"/>
    <lineage>
        <taxon>Bacteria</taxon>
        <taxon>Pseudomonadati</taxon>
        <taxon>Pseudomonadota</taxon>
        <taxon>Alphaproteobacteria</taxon>
        <taxon>Sphingomonadales</taxon>
        <taxon>Sphingomonadaceae</taxon>
        <taxon>Sphingomonas</taxon>
    </lineage>
</organism>
<dbReference type="KEGG" id="smy:BJP26_04000"/>
<accession>A0A175Y1N7</accession>
<dbReference type="AlphaFoldDB" id="A0A175Y1N7"/>
<comment type="caution">
    <text evidence="1">The sequence shown here is derived from an EMBL/GenBank/DDBJ whole genome shotgun (WGS) entry which is preliminary data.</text>
</comment>
<proteinExistence type="predicted"/>
<sequence length="587" mass="65236">MFPEFGQAPLCLELDLDSYEGSWTHVAAFRKRSGWLMAARATIQSEHDLMRAVLLAGCDEYENPIPAWRAEHLISCDWSNLGECRELPPDLLDDLLCEEEGAFFARWQRETNRELVALHERAQHELAALDARTAAIQSRADREIADLQRRRRLPGATLDARAALAQLIAQIEGESDTAAAEAAMRRAALRREIDASEEALWDRRDILIEVEPMWCVHWEAAEPRRSRAVPQVSFSMRPSRGAAAVAPAGQVITKLIVDPPVPTVASPPQCRVPAPTPKHSSEPKTSKVAALRAQLEKLDQMVALRLHRHPRRLAIQRGMLEEQLRLLTGTPRAAPAATQDELPAAIAVAPPEESHDAQIVLASEVADAFERCDTAEQVHIEPCLEGQDEAAEATRRERHALQLQLEDLITAGERYRTGSPKFRRHQEAVAALRRKIEPLDTLLLNDCPAPTRGSLAADRAYFAGKLKALEQQGPLASDGSQRMLFYVARRNALTSRIARIDRRIAREPIAPPAPRATQQANPFADALAIDRARLAADLELHERSGVIDQDDPRARTLFNARRAEMAARLARIDAQLAQVRPPSRTPA</sequence>
<dbReference type="STRING" id="621456.BJP26_04000"/>